<dbReference type="SUPFAM" id="SSF50494">
    <property type="entry name" value="Trypsin-like serine proteases"/>
    <property type="match status" value="2"/>
</dbReference>
<sequence length="792" mass="86355">MGLPETVDYARNFSVLVRVQGPDPKGLKMRKHAFHQYHSGKTTLSASGMLLPDTLYNTEVAKSILDSDSGQNLMLVMTVASVIEPFLTIQHRENRSQGLPELIPGAQVDIMVEENMGVNSDKGTCSWLAARVLKMVDVPTSSLALQSLVEASSGSQEHGWEFGFLHSSFMEGLCELKYYFGAKKIFQTLKHYNSSEFLNFFPCVLRGPVIQYDNKRLMEHQRLVVGELSNPSVMARSTTRIAILGVNLNLNDLPNIRISPLYKRGEFLLVIGSPFGILSPVHFFNSISVGSVANCYPPKSSDRALLMADIRCLPGMEGGPVFGDQNTLVGILTRPLRQKNSDAEIQLVIPWEAIASACSDLLLKEPQIAEKGIHINKGNLNAVGNGLLSHSNDSNGLCYYNHDSLVSIEKAMTSICLITIDDGVWASGVVLNDQGLILTNAHLLEPWRFGKTTVSGTKSESPFPPEESSSPKAKGFNRYWAGCMPPGSLKIGNSSVADEQKGYKLKSLYHGNRSIRVRLDHLDPWVWCEAKVVYISKGPLDVALLQLDSIPYKLSPIVVDFAQPSLGSKAYVIGHGLLAPRCGFSPSVCSGVVAKVVKAEMPSYYKSVLPGVSQFPGMIETTAAVHPGGSGGAVVNADGCLIGLVTRDALLHAVLAVLIVHGVNAPDYRSEGEHCNARHGGGTVIPHLNFSIPSAVLMPIFQFARDMQDFSPLQNLDQPNEHLSSVWALMPPLSPKLGPPNHQQSLPEDNNNKEGKGSRFAKFIAERNELLKRPAKFGKVERLPNEILPSKL</sequence>
<proteinExistence type="predicted"/>
<dbReference type="Gene3D" id="2.40.10.10">
    <property type="entry name" value="Trypsin-like serine proteases"/>
    <property type="match status" value="3"/>
</dbReference>
<gene>
    <name evidence="2" type="ORF">COLO4_31438</name>
</gene>
<reference evidence="3" key="1">
    <citation type="submission" date="2013-09" db="EMBL/GenBank/DDBJ databases">
        <title>Corchorus olitorius genome sequencing.</title>
        <authorList>
            <person name="Alam M."/>
            <person name="Haque M.S."/>
            <person name="Islam M.S."/>
            <person name="Emdad E.M."/>
            <person name="Islam M.M."/>
            <person name="Ahmed B."/>
            <person name="Halim A."/>
            <person name="Hossen Q.M.M."/>
            <person name="Hossain M.Z."/>
            <person name="Ahmed R."/>
            <person name="Khan M.M."/>
            <person name="Islam R."/>
            <person name="Rashid M.M."/>
            <person name="Khan S.A."/>
            <person name="Rahman M.S."/>
            <person name="Alam M."/>
            <person name="Yahiya A.S."/>
            <person name="Khan M.S."/>
            <person name="Azam M.S."/>
            <person name="Haque T."/>
            <person name="Lashkar M.Z.H."/>
            <person name="Akhand A.I."/>
            <person name="Morshed G."/>
            <person name="Roy S."/>
            <person name="Uddin K.S."/>
            <person name="Rabeya T."/>
            <person name="Hossain A.S."/>
            <person name="Chowdhury A."/>
            <person name="Snigdha A.R."/>
            <person name="Mortoza M.S."/>
            <person name="Matin S.A."/>
            <person name="Hoque S.M.E."/>
            <person name="Islam M.K."/>
            <person name="Roy D.K."/>
            <person name="Haider R."/>
            <person name="Moosa M.M."/>
            <person name="Elias S.M."/>
            <person name="Hasan A.M."/>
            <person name="Jahan S."/>
            <person name="Shafiuddin M."/>
            <person name="Mahmood N."/>
            <person name="Shommy N.S."/>
        </authorList>
    </citation>
    <scope>NUCLEOTIDE SEQUENCE [LARGE SCALE GENOMIC DNA]</scope>
    <source>
        <strain evidence="3">cv. O-4</strain>
    </source>
</reference>
<evidence type="ECO:0000256" key="1">
    <source>
        <dbReference type="SAM" id="MobiDB-lite"/>
    </source>
</evidence>
<dbReference type="InterPro" id="IPR043504">
    <property type="entry name" value="Peptidase_S1_PA_chymotrypsin"/>
</dbReference>
<evidence type="ECO:0008006" key="4">
    <source>
        <dbReference type="Google" id="ProtNLM"/>
    </source>
</evidence>
<protein>
    <recommendedName>
        <fullName evidence="4">Peptidase S1</fullName>
    </recommendedName>
</protein>
<dbReference type="PANTHER" id="PTHR21004">
    <property type="entry name" value="SERINE PROTEASE-RELATED"/>
    <property type="match status" value="1"/>
</dbReference>
<dbReference type="EMBL" id="AWUE01020854">
    <property type="protein sequence ID" value="OMO65200.1"/>
    <property type="molecule type" value="Genomic_DNA"/>
</dbReference>
<dbReference type="FunFam" id="2.40.10.10:FF:000074">
    <property type="entry name" value="glyoxysomal processing protease, glyoxysomal-like"/>
    <property type="match status" value="1"/>
</dbReference>
<dbReference type="AlphaFoldDB" id="A0A1R3H4K5"/>
<evidence type="ECO:0000313" key="3">
    <source>
        <dbReference type="Proteomes" id="UP000187203"/>
    </source>
</evidence>
<dbReference type="Proteomes" id="UP000187203">
    <property type="component" value="Unassembled WGS sequence"/>
</dbReference>
<organism evidence="2 3">
    <name type="scientific">Corchorus olitorius</name>
    <dbReference type="NCBI Taxonomy" id="93759"/>
    <lineage>
        <taxon>Eukaryota</taxon>
        <taxon>Viridiplantae</taxon>
        <taxon>Streptophyta</taxon>
        <taxon>Embryophyta</taxon>
        <taxon>Tracheophyta</taxon>
        <taxon>Spermatophyta</taxon>
        <taxon>Magnoliopsida</taxon>
        <taxon>eudicotyledons</taxon>
        <taxon>Gunneridae</taxon>
        <taxon>Pentapetalae</taxon>
        <taxon>rosids</taxon>
        <taxon>malvids</taxon>
        <taxon>Malvales</taxon>
        <taxon>Malvaceae</taxon>
        <taxon>Grewioideae</taxon>
        <taxon>Apeibeae</taxon>
        <taxon>Corchorus</taxon>
    </lineage>
</organism>
<dbReference type="InterPro" id="IPR009003">
    <property type="entry name" value="Peptidase_S1_PA"/>
</dbReference>
<dbReference type="Pfam" id="PF13365">
    <property type="entry name" value="Trypsin_2"/>
    <property type="match status" value="2"/>
</dbReference>
<dbReference type="OrthoDB" id="17845at2759"/>
<evidence type="ECO:0000313" key="2">
    <source>
        <dbReference type="EMBL" id="OMO65200.1"/>
    </source>
</evidence>
<comment type="caution">
    <text evidence="2">The sequence shown here is derived from an EMBL/GenBank/DDBJ whole genome shotgun (WGS) entry which is preliminary data.</text>
</comment>
<dbReference type="STRING" id="93759.A0A1R3H4K5"/>
<dbReference type="GO" id="GO:0016485">
    <property type="term" value="P:protein processing"/>
    <property type="evidence" value="ECO:0007669"/>
    <property type="project" value="InterPro"/>
</dbReference>
<dbReference type="GO" id="GO:0005777">
    <property type="term" value="C:peroxisome"/>
    <property type="evidence" value="ECO:0007669"/>
    <property type="project" value="InterPro"/>
</dbReference>
<accession>A0A1R3H4K5</accession>
<dbReference type="PANTHER" id="PTHR21004:SF0">
    <property type="entry name" value="PEROXISOMAL LEADER PEPTIDE-PROCESSING PROTEASE"/>
    <property type="match status" value="1"/>
</dbReference>
<name>A0A1R3H4K5_9ROSI</name>
<keyword evidence="3" id="KW-1185">Reference proteome</keyword>
<feature type="region of interest" description="Disordered" evidence="1">
    <location>
        <begin position="734"/>
        <end position="760"/>
    </location>
</feature>
<dbReference type="GO" id="GO:0004252">
    <property type="term" value="F:serine-type endopeptidase activity"/>
    <property type="evidence" value="ECO:0007669"/>
    <property type="project" value="InterPro"/>
</dbReference>
<dbReference type="InterPro" id="IPR039245">
    <property type="entry name" value="TYSND1/DEG15"/>
</dbReference>